<accession>A0A0M6W6J8</accession>
<dbReference type="InterPro" id="IPR014722">
    <property type="entry name" value="Rib_uL2_dom2"/>
</dbReference>
<dbReference type="InterPro" id="IPR008991">
    <property type="entry name" value="Translation_prot_SH3-like_sf"/>
</dbReference>
<evidence type="ECO:0000313" key="14">
    <source>
        <dbReference type="Proteomes" id="UP000242301"/>
    </source>
</evidence>
<evidence type="ECO:0000256" key="3">
    <source>
        <dbReference type="ARBA" id="ARBA00009479"/>
    </source>
</evidence>
<dbReference type="SUPFAM" id="SSF50249">
    <property type="entry name" value="Nucleic acid-binding proteins"/>
    <property type="match status" value="2"/>
</dbReference>
<evidence type="ECO:0000256" key="2">
    <source>
        <dbReference type="ARBA" id="ARBA00004815"/>
    </source>
</evidence>
<comment type="subcellular location">
    <subcellularLocation>
        <location evidence="1 8">Cytoplasm</location>
    </subcellularLocation>
</comment>
<dbReference type="InterPro" id="IPR001059">
    <property type="entry name" value="Transl_elong_P/YeiP_cen"/>
</dbReference>
<keyword evidence="7 8" id="KW-0379">Hydroxylation</keyword>
<dbReference type="Pfam" id="PF09285">
    <property type="entry name" value="Elong-fact-P_C"/>
    <property type="match status" value="1"/>
</dbReference>
<proteinExistence type="inferred from homology"/>
<dbReference type="CDD" id="cd04470">
    <property type="entry name" value="S1_EF-P_repeat_1"/>
    <property type="match status" value="1"/>
</dbReference>
<evidence type="ECO:0000256" key="6">
    <source>
        <dbReference type="ARBA" id="ARBA00022917"/>
    </source>
</evidence>
<dbReference type="FunFam" id="2.40.50.140:FF:000004">
    <property type="entry name" value="Elongation factor P"/>
    <property type="match status" value="1"/>
</dbReference>
<evidence type="ECO:0000256" key="5">
    <source>
        <dbReference type="ARBA" id="ARBA00022768"/>
    </source>
</evidence>
<comment type="pathway">
    <text evidence="2 8">Protein biosynthesis; polypeptide chain elongation.</text>
</comment>
<dbReference type="InterPro" id="IPR013185">
    <property type="entry name" value="Transl_elong_KOW-like"/>
</dbReference>
<dbReference type="Gene3D" id="2.40.50.140">
    <property type="entry name" value="Nucleic acid-binding proteins"/>
    <property type="match status" value="2"/>
</dbReference>
<dbReference type="PANTHER" id="PTHR30053">
    <property type="entry name" value="ELONGATION FACTOR P"/>
    <property type="match status" value="1"/>
</dbReference>
<evidence type="ECO:0000256" key="10">
    <source>
        <dbReference type="RuleBase" id="RU004389"/>
    </source>
</evidence>
<dbReference type="SMART" id="SM00841">
    <property type="entry name" value="Elong-fact-P_C"/>
    <property type="match status" value="1"/>
</dbReference>
<reference evidence="14" key="1">
    <citation type="submission" date="2015-05" db="EMBL/GenBank/DDBJ databases">
        <authorList>
            <person name="Manzano-Marin A."/>
        </authorList>
    </citation>
    <scope>NUCLEOTIDE SEQUENCE [LARGE SCALE GENOMIC DNA]</scope>
    <source>
        <strain evidence="14">officinalis</strain>
    </source>
</reference>
<dbReference type="NCBIfam" id="TIGR00038">
    <property type="entry name" value="efp"/>
    <property type="match status" value="1"/>
</dbReference>
<evidence type="ECO:0000256" key="1">
    <source>
        <dbReference type="ARBA" id="ARBA00004496"/>
    </source>
</evidence>
<evidence type="ECO:0000259" key="11">
    <source>
        <dbReference type="SMART" id="SM00841"/>
    </source>
</evidence>
<sequence>MATYNTNEFRSGLKIILDKEPYVIIDSEFVKPGKGQAFARVRIRNIITNKILEKIFKSNDYVESADILDMNLTYLYTDNKFWYFINKKTFEQLAADKKSVGYNAKWLVEQIDCIITLWNSYPIIVTLPHFVELKVINTTPCLKGDTTSGACNKLATLYTGATVKVPLFIQNGEKIRIDTRSGEYVSRAK</sequence>
<dbReference type="PANTHER" id="PTHR30053:SF12">
    <property type="entry name" value="ELONGATION FACTOR P (EF-P) FAMILY PROTEIN"/>
    <property type="match status" value="1"/>
</dbReference>
<evidence type="ECO:0000313" key="13">
    <source>
        <dbReference type="EMBL" id="CRK85494.1"/>
    </source>
</evidence>
<dbReference type="SMART" id="SM01185">
    <property type="entry name" value="EFP"/>
    <property type="match status" value="1"/>
</dbReference>
<dbReference type="AlphaFoldDB" id="A0A0M6W6J8"/>
<comment type="function">
    <text evidence="8">Involved in peptide bond synthesis. Alleviates ribosome stalling that occurs when 3 or more consecutive Pro residues or the sequence PPG is present in a protein, possibly by augmenting the peptidyl transferase activity of the ribosome. Modification of Lys-34 is required for alleviation.</text>
</comment>
<organism evidence="13 14">
    <name type="scientific">Candidatus Providencia siddallii</name>
    <dbReference type="NCBI Taxonomy" id="1715285"/>
    <lineage>
        <taxon>Bacteria</taxon>
        <taxon>Pseudomonadati</taxon>
        <taxon>Pseudomonadota</taxon>
        <taxon>Gammaproteobacteria</taxon>
        <taxon>Enterobacterales</taxon>
        <taxon>Morganellaceae</taxon>
        <taxon>Providencia</taxon>
    </lineage>
</organism>
<evidence type="ECO:0000256" key="4">
    <source>
        <dbReference type="ARBA" id="ARBA00022490"/>
    </source>
</evidence>
<evidence type="ECO:0000256" key="8">
    <source>
        <dbReference type="HAMAP-Rule" id="MF_00141"/>
    </source>
</evidence>
<dbReference type="CDD" id="cd05794">
    <property type="entry name" value="S1_EF-P_repeat_2"/>
    <property type="match status" value="1"/>
</dbReference>
<dbReference type="InterPro" id="IPR011768">
    <property type="entry name" value="Transl_elongation_fac_P"/>
</dbReference>
<feature type="domain" description="Elongation factor P C-terminal" evidence="11">
    <location>
        <begin position="131"/>
        <end position="187"/>
    </location>
</feature>
<dbReference type="GO" id="GO:0003746">
    <property type="term" value="F:translation elongation factor activity"/>
    <property type="evidence" value="ECO:0007669"/>
    <property type="project" value="UniProtKB-UniRule"/>
</dbReference>
<dbReference type="UniPathway" id="UPA00345"/>
<dbReference type="InterPro" id="IPR013852">
    <property type="entry name" value="Transl_elong_P/YeiP_CS"/>
</dbReference>
<keyword evidence="5 8" id="KW-0251">Elongation factor</keyword>
<keyword evidence="6 8" id="KW-0648">Protein biosynthesis</keyword>
<dbReference type="InterPro" id="IPR020599">
    <property type="entry name" value="Transl_elong_fac_P/YeiP"/>
</dbReference>
<protein>
    <recommendedName>
        <fullName evidence="8 9">Elongation factor P</fullName>
        <shortName evidence="8">EF-P</shortName>
    </recommendedName>
</protein>
<dbReference type="Pfam" id="PF01132">
    <property type="entry name" value="EFP"/>
    <property type="match status" value="1"/>
</dbReference>
<evidence type="ECO:0000256" key="7">
    <source>
        <dbReference type="ARBA" id="ARBA00023278"/>
    </source>
</evidence>
<dbReference type="FunFam" id="2.30.30.30:FF:000003">
    <property type="entry name" value="Elongation factor P"/>
    <property type="match status" value="1"/>
</dbReference>
<dbReference type="PIRSF" id="PIRSF005901">
    <property type="entry name" value="EF-P"/>
    <property type="match status" value="1"/>
</dbReference>
<dbReference type="HAMAP" id="MF_00141">
    <property type="entry name" value="EF_P"/>
    <property type="match status" value="1"/>
</dbReference>
<comment type="PTM">
    <text evidence="8">May be beta-lysylated on the epsilon-amino group of Lys-34 by the combined action of EpmA and EpmB, and then hydroxylated on the C5 position of the same residue by EpmC (if this protein is present). Lysylation is critical for the stimulatory effect of EF-P on peptide-bond formation. The lysylation moiety may extend toward the peptidyltransferase center and stabilize the terminal 3-CCA end of the tRNA. Hydroxylation of the C5 position on Lys-34 may allow additional potential stabilizing hydrogen-bond interactions with the P-tRNA.</text>
</comment>
<gene>
    <name evidence="8 13" type="primary">efp</name>
    <name evidence="13" type="ORF">SOFFGTOCOR_0048</name>
</gene>
<dbReference type="Proteomes" id="UP000242301">
    <property type="component" value="Unassembled WGS sequence"/>
</dbReference>
<dbReference type="Gene3D" id="2.30.30.30">
    <property type="match status" value="1"/>
</dbReference>
<dbReference type="GO" id="GO:0005829">
    <property type="term" value="C:cytosol"/>
    <property type="evidence" value="ECO:0007669"/>
    <property type="project" value="UniProtKB-ARBA"/>
</dbReference>
<dbReference type="EMBL" id="CVRF01000001">
    <property type="protein sequence ID" value="CRK85494.1"/>
    <property type="molecule type" value="Genomic_DNA"/>
</dbReference>
<keyword evidence="14" id="KW-1185">Reference proteome</keyword>
<evidence type="ECO:0000256" key="9">
    <source>
        <dbReference type="NCBIfam" id="TIGR00038"/>
    </source>
</evidence>
<feature type="modified residue" description="N6-(3,6-diaminohexanoyl)-5-hydroxylysine" evidence="8">
    <location>
        <position position="34"/>
    </location>
</feature>
<dbReference type="NCBIfam" id="NF001810">
    <property type="entry name" value="PRK00529.1"/>
    <property type="match status" value="1"/>
</dbReference>
<dbReference type="GO" id="GO:0043043">
    <property type="term" value="P:peptide biosynthetic process"/>
    <property type="evidence" value="ECO:0007669"/>
    <property type="project" value="InterPro"/>
</dbReference>
<dbReference type="InterPro" id="IPR015365">
    <property type="entry name" value="Elong-fact-P_C"/>
</dbReference>
<dbReference type="STRING" id="1715285.SOFFGTOCOR_0048"/>
<name>A0A0M6W6J8_9GAMM</name>
<comment type="similarity">
    <text evidence="3 8 10">Belongs to the elongation factor P family.</text>
</comment>
<evidence type="ECO:0000259" key="12">
    <source>
        <dbReference type="SMART" id="SM01185"/>
    </source>
</evidence>
<dbReference type="FunFam" id="2.40.50.140:FF:000009">
    <property type="entry name" value="Elongation factor P"/>
    <property type="match status" value="1"/>
</dbReference>
<dbReference type="PROSITE" id="PS01275">
    <property type="entry name" value="EFP"/>
    <property type="match status" value="1"/>
</dbReference>
<keyword evidence="4 8" id="KW-0963">Cytoplasm</keyword>
<dbReference type="Pfam" id="PF08207">
    <property type="entry name" value="EFP_N"/>
    <property type="match status" value="1"/>
</dbReference>
<dbReference type="SUPFAM" id="SSF50104">
    <property type="entry name" value="Translation proteins SH3-like domain"/>
    <property type="match status" value="1"/>
</dbReference>
<feature type="domain" description="Translation elongation factor P/YeiP central" evidence="12">
    <location>
        <begin position="69"/>
        <end position="123"/>
    </location>
</feature>
<dbReference type="InterPro" id="IPR012340">
    <property type="entry name" value="NA-bd_OB-fold"/>
</dbReference>